<dbReference type="InterPro" id="IPR001638">
    <property type="entry name" value="Solute-binding_3/MltF_N"/>
</dbReference>
<proteinExistence type="predicted"/>
<reference evidence="4 5" key="1">
    <citation type="submission" date="2023-07" db="EMBL/GenBank/DDBJ databases">
        <title>Genomic Encyclopedia of Type Strains, Phase IV (KMG-IV): sequencing the most valuable type-strain genomes for metagenomic binning, comparative biology and taxonomic classification.</title>
        <authorList>
            <person name="Goeker M."/>
        </authorList>
    </citation>
    <scope>NUCLEOTIDE SEQUENCE [LARGE SCALE GENOMIC DNA]</scope>
    <source>
        <strain evidence="4 5">DSM 5896</strain>
    </source>
</reference>
<feature type="chain" id="PRO_5046549578" evidence="2">
    <location>
        <begin position="27"/>
        <end position="294"/>
    </location>
</feature>
<dbReference type="Pfam" id="PF00497">
    <property type="entry name" value="SBP_bac_3"/>
    <property type="match status" value="1"/>
</dbReference>
<gene>
    <name evidence="4" type="ORF">J3R73_004221</name>
</gene>
<name>A0ABU0FIJ4_9HYPH</name>
<evidence type="ECO:0000259" key="3">
    <source>
        <dbReference type="SMART" id="SM00062"/>
    </source>
</evidence>
<dbReference type="RefSeq" id="WP_307431424.1">
    <property type="nucleotide sequence ID" value="NZ_JAUSVK010000001.1"/>
</dbReference>
<keyword evidence="1 2" id="KW-0732">Signal</keyword>
<evidence type="ECO:0000256" key="2">
    <source>
        <dbReference type="SAM" id="SignalP"/>
    </source>
</evidence>
<protein>
    <submittedName>
        <fullName evidence="4">Polar amino acid transport system substrate-binding protein</fullName>
    </submittedName>
</protein>
<sequence>MIGRLLASLTLGLAAGLLLSQLPVKAAELPTVEAFGKTPECAALRTKYPALTGKKLTIGLGGYTVGFEAPSAADPTVIEGLDPDLINYMSACLGFTYEFQNGSFNVLLTSITSGRADMGPSLYVTDVRRKQVAFISNFAVIDGSVVRKGEAHKMTSLDSLCGATVAAAAGTYEAVNLVPPQSEKCKAAGKPEVNLLLVQNTDNSVQAVQSGRADIYLTALSDANALAKSASGLENAFSIDLPILNGFPIAKENTLMRGAVLDAMKAIQAQGIEKVLLAKWGQGAESERPAEDKE</sequence>
<organism evidence="4 5">
    <name type="scientific">Labrys monachus</name>
    <dbReference type="NCBI Taxonomy" id="217067"/>
    <lineage>
        <taxon>Bacteria</taxon>
        <taxon>Pseudomonadati</taxon>
        <taxon>Pseudomonadota</taxon>
        <taxon>Alphaproteobacteria</taxon>
        <taxon>Hyphomicrobiales</taxon>
        <taxon>Xanthobacteraceae</taxon>
        <taxon>Labrys</taxon>
    </lineage>
</organism>
<evidence type="ECO:0000256" key="1">
    <source>
        <dbReference type="ARBA" id="ARBA00022729"/>
    </source>
</evidence>
<feature type="domain" description="Solute-binding protein family 3/N-terminal" evidence="3">
    <location>
        <begin position="55"/>
        <end position="284"/>
    </location>
</feature>
<evidence type="ECO:0000313" key="4">
    <source>
        <dbReference type="EMBL" id="MDQ0394429.1"/>
    </source>
</evidence>
<accession>A0ABU0FIJ4</accession>
<dbReference type="PANTHER" id="PTHR35936:SF17">
    <property type="entry name" value="ARGININE-BINDING EXTRACELLULAR PROTEIN ARTP"/>
    <property type="match status" value="1"/>
</dbReference>
<feature type="signal peptide" evidence="2">
    <location>
        <begin position="1"/>
        <end position="26"/>
    </location>
</feature>
<dbReference type="Proteomes" id="UP001237448">
    <property type="component" value="Unassembled WGS sequence"/>
</dbReference>
<comment type="caution">
    <text evidence="4">The sequence shown here is derived from an EMBL/GenBank/DDBJ whole genome shotgun (WGS) entry which is preliminary data.</text>
</comment>
<evidence type="ECO:0000313" key="5">
    <source>
        <dbReference type="Proteomes" id="UP001237448"/>
    </source>
</evidence>
<dbReference type="SUPFAM" id="SSF53850">
    <property type="entry name" value="Periplasmic binding protein-like II"/>
    <property type="match status" value="1"/>
</dbReference>
<dbReference type="PANTHER" id="PTHR35936">
    <property type="entry name" value="MEMBRANE-BOUND LYTIC MUREIN TRANSGLYCOSYLASE F"/>
    <property type="match status" value="1"/>
</dbReference>
<keyword evidence="5" id="KW-1185">Reference proteome</keyword>
<dbReference type="EMBL" id="JAUSVK010000001">
    <property type="protein sequence ID" value="MDQ0394429.1"/>
    <property type="molecule type" value="Genomic_DNA"/>
</dbReference>
<dbReference type="Gene3D" id="3.40.190.10">
    <property type="entry name" value="Periplasmic binding protein-like II"/>
    <property type="match status" value="2"/>
</dbReference>
<dbReference type="SMART" id="SM00062">
    <property type="entry name" value="PBPb"/>
    <property type="match status" value="1"/>
</dbReference>